<dbReference type="AlphaFoldDB" id="A0A8J2PZ77"/>
<sequence length="550" mass="64818">MFASTVKYRKCPYATHYPLQTLQPPDENGMSKNFDVRYIREVDERLGVVVRLYAMVECSMQKIKAEILIEHIRAQILPFDRTFGEHPINNIGNNAQLASFLGTTISTIGRQCSQACRGRKEEMPNIAIIIIRDHLIYCGILGDMVFALLRKNPDSYANRVGSQQYTLFSNCSTSMTMKRSKSVTTGNLINLHIHEMQPSDLRFFVFTKESVRVLLKSVPSLNLFAKTHDEITWLLHLWQAEIYIKNPYEVPAAGFLLVNNLSKLIANNGTRLELNFTEKLLKEEEFQAKEIKKQKRQKMMEKRLEQLNMFKKSDSSTSQYRTYLETELKKIQKAYTRITELINELLNEERNEIIGYMKREEEISNLEMQPEKEQMVLKGKLFTLQQYQKKQLNELQLFLLKVLKYQDIVQCELLININKLEERLQVVSSETNVICVQKAYYDYYRISRITMFQNKIEQNLENLKKQMEETIRDACKTQWKLNTLKSQVQQNKLWTRPVLVQTCWRGGNSVHDFYATTNRRPFCSNGFQQQHWRRRPNSAVFWRNDFNKNN</sequence>
<proteinExistence type="predicted"/>
<dbReference type="EMBL" id="CAKAEH010001248">
    <property type="protein sequence ID" value="CAG9533479.1"/>
    <property type="molecule type" value="Genomic_DNA"/>
</dbReference>
<gene>
    <name evidence="2" type="ORF">CJOHNSTONI_LOCUS3705</name>
</gene>
<evidence type="ECO:0000256" key="1">
    <source>
        <dbReference type="SAM" id="Coils"/>
    </source>
</evidence>
<evidence type="ECO:0000313" key="2">
    <source>
        <dbReference type="EMBL" id="CAG9533479.1"/>
    </source>
</evidence>
<dbReference type="OrthoDB" id="5812874at2759"/>
<protein>
    <submittedName>
        <fullName evidence="2">Uncharacterized protein</fullName>
    </submittedName>
</protein>
<accession>A0A8J2PZ77</accession>
<name>A0A8J2PZ77_9BILA</name>
<dbReference type="Proteomes" id="UP000746747">
    <property type="component" value="Unassembled WGS sequence"/>
</dbReference>
<keyword evidence="3" id="KW-1185">Reference proteome</keyword>
<feature type="coiled-coil region" evidence="1">
    <location>
        <begin position="449"/>
        <end position="477"/>
    </location>
</feature>
<organism evidence="2 3">
    <name type="scientific">Cercopithifilaria johnstoni</name>
    <dbReference type="NCBI Taxonomy" id="2874296"/>
    <lineage>
        <taxon>Eukaryota</taxon>
        <taxon>Metazoa</taxon>
        <taxon>Ecdysozoa</taxon>
        <taxon>Nematoda</taxon>
        <taxon>Chromadorea</taxon>
        <taxon>Rhabditida</taxon>
        <taxon>Spirurina</taxon>
        <taxon>Spiruromorpha</taxon>
        <taxon>Filarioidea</taxon>
        <taxon>Onchocercidae</taxon>
        <taxon>Cercopithifilaria</taxon>
    </lineage>
</organism>
<reference evidence="2" key="1">
    <citation type="submission" date="2021-09" db="EMBL/GenBank/DDBJ databases">
        <authorList>
            <consortium name="Pathogen Informatics"/>
        </authorList>
    </citation>
    <scope>NUCLEOTIDE SEQUENCE</scope>
</reference>
<comment type="caution">
    <text evidence="2">The sequence shown here is derived from an EMBL/GenBank/DDBJ whole genome shotgun (WGS) entry which is preliminary data.</text>
</comment>
<feature type="coiled-coil region" evidence="1">
    <location>
        <begin position="274"/>
        <end position="301"/>
    </location>
</feature>
<evidence type="ECO:0000313" key="3">
    <source>
        <dbReference type="Proteomes" id="UP000746747"/>
    </source>
</evidence>
<keyword evidence="1" id="KW-0175">Coiled coil</keyword>